<dbReference type="Pfam" id="PF01965">
    <property type="entry name" value="DJ-1_PfpI"/>
    <property type="match status" value="1"/>
</dbReference>
<proteinExistence type="predicted"/>
<dbReference type="InterPro" id="IPR002818">
    <property type="entry name" value="DJ-1/PfpI"/>
</dbReference>
<dbReference type="EMBL" id="BMKB01000001">
    <property type="protein sequence ID" value="GGA35445.1"/>
    <property type="molecule type" value="Genomic_DNA"/>
</dbReference>
<sequence length="188" mass="19545">MTKLAIVLADGFADWECALVMAWGQTYMGIEITVATPGGQPVTSLGGLKVTPDIALENIGPEVLGGLVICGGSIWQSAQAPDLDAVAKRFMEANKLVAAICDGVLGLARTGVLNDRAHTGDGLEILERAPAYSGGSQFRKQPKALRDGNLITASGLAPVSFMSEVFIALGYGGPELDQYVGMLGAEHV</sequence>
<organism evidence="2 3">
    <name type="scientific">Pelagibacterium lentulum</name>
    <dbReference type="NCBI Taxonomy" id="2029865"/>
    <lineage>
        <taxon>Bacteria</taxon>
        <taxon>Pseudomonadati</taxon>
        <taxon>Pseudomonadota</taxon>
        <taxon>Alphaproteobacteria</taxon>
        <taxon>Hyphomicrobiales</taxon>
        <taxon>Devosiaceae</taxon>
        <taxon>Pelagibacterium</taxon>
    </lineage>
</organism>
<protein>
    <submittedName>
        <fullName evidence="2">Glutamine amidotransferase</fullName>
    </submittedName>
</protein>
<dbReference type="AlphaFoldDB" id="A0A916R5D2"/>
<evidence type="ECO:0000313" key="2">
    <source>
        <dbReference type="EMBL" id="GGA35445.1"/>
    </source>
</evidence>
<dbReference type="PANTHER" id="PTHR48094:SF19">
    <property type="entry name" value="DJ-1_PFPI DOMAIN-CONTAINING PROTEIN"/>
    <property type="match status" value="1"/>
</dbReference>
<dbReference type="Gene3D" id="3.40.50.880">
    <property type="match status" value="1"/>
</dbReference>
<keyword evidence="2" id="KW-0315">Glutamine amidotransferase</keyword>
<dbReference type="SUPFAM" id="SSF52317">
    <property type="entry name" value="Class I glutamine amidotransferase-like"/>
    <property type="match status" value="1"/>
</dbReference>
<keyword evidence="3" id="KW-1185">Reference proteome</keyword>
<dbReference type="InterPro" id="IPR050325">
    <property type="entry name" value="Prot/Nucl_acid_deglycase"/>
</dbReference>
<feature type="domain" description="DJ-1/PfpI" evidence="1">
    <location>
        <begin position="3"/>
        <end position="165"/>
    </location>
</feature>
<name>A0A916R5D2_9HYPH</name>
<reference evidence="2 3" key="1">
    <citation type="journal article" date="2014" name="Int. J. Syst. Evol. Microbiol.">
        <title>Complete genome sequence of Corynebacterium casei LMG S-19264T (=DSM 44701T), isolated from a smear-ripened cheese.</title>
        <authorList>
            <consortium name="US DOE Joint Genome Institute (JGI-PGF)"/>
            <person name="Walter F."/>
            <person name="Albersmeier A."/>
            <person name="Kalinowski J."/>
            <person name="Ruckert C."/>
        </authorList>
    </citation>
    <scope>NUCLEOTIDE SEQUENCE [LARGE SCALE GENOMIC DNA]</scope>
    <source>
        <strain evidence="2 3">CGMCC 1.15896</strain>
    </source>
</reference>
<dbReference type="Proteomes" id="UP000596977">
    <property type="component" value="Unassembled WGS sequence"/>
</dbReference>
<evidence type="ECO:0000259" key="1">
    <source>
        <dbReference type="Pfam" id="PF01965"/>
    </source>
</evidence>
<accession>A0A916R5D2</accession>
<dbReference type="PANTHER" id="PTHR48094">
    <property type="entry name" value="PROTEIN/NUCLEIC ACID DEGLYCASE DJ-1-RELATED"/>
    <property type="match status" value="1"/>
</dbReference>
<gene>
    <name evidence="2" type="ORF">GCM10011499_00950</name>
</gene>
<comment type="caution">
    <text evidence="2">The sequence shown here is derived from an EMBL/GenBank/DDBJ whole genome shotgun (WGS) entry which is preliminary data.</text>
</comment>
<dbReference type="RefSeq" id="WP_164734964.1">
    <property type="nucleotide sequence ID" value="NZ_BMKB01000001.1"/>
</dbReference>
<dbReference type="InterPro" id="IPR029062">
    <property type="entry name" value="Class_I_gatase-like"/>
</dbReference>
<dbReference type="GO" id="GO:0005737">
    <property type="term" value="C:cytoplasm"/>
    <property type="evidence" value="ECO:0007669"/>
    <property type="project" value="TreeGrafter"/>
</dbReference>
<evidence type="ECO:0000313" key="3">
    <source>
        <dbReference type="Proteomes" id="UP000596977"/>
    </source>
</evidence>